<comment type="caution">
    <text evidence="1">The sequence shown here is derived from an EMBL/GenBank/DDBJ whole genome shotgun (WGS) entry which is preliminary data.</text>
</comment>
<accession>A0A392WA19</accession>
<dbReference type="AlphaFoldDB" id="A0A392WA19"/>
<organism evidence="1 2">
    <name type="scientific">Trifolium medium</name>
    <dbReference type="NCBI Taxonomy" id="97028"/>
    <lineage>
        <taxon>Eukaryota</taxon>
        <taxon>Viridiplantae</taxon>
        <taxon>Streptophyta</taxon>
        <taxon>Embryophyta</taxon>
        <taxon>Tracheophyta</taxon>
        <taxon>Spermatophyta</taxon>
        <taxon>Magnoliopsida</taxon>
        <taxon>eudicotyledons</taxon>
        <taxon>Gunneridae</taxon>
        <taxon>Pentapetalae</taxon>
        <taxon>rosids</taxon>
        <taxon>fabids</taxon>
        <taxon>Fabales</taxon>
        <taxon>Fabaceae</taxon>
        <taxon>Papilionoideae</taxon>
        <taxon>50 kb inversion clade</taxon>
        <taxon>NPAAA clade</taxon>
        <taxon>Hologalegina</taxon>
        <taxon>IRL clade</taxon>
        <taxon>Trifolieae</taxon>
        <taxon>Trifolium</taxon>
    </lineage>
</organism>
<dbReference type="Proteomes" id="UP000265520">
    <property type="component" value="Unassembled WGS sequence"/>
</dbReference>
<evidence type="ECO:0000313" key="2">
    <source>
        <dbReference type="Proteomes" id="UP000265520"/>
    </source>
</evidence>
<protein>
    <submittedName>
        <fullName evidence="1">Uncharacterized protein</fullName>
    </submittedName>
</protein>
<evidence type="ECO:0000313" key="1">
    <source>
        <dbReference type="EMBL" id="MCI97484.1"/>
    </source>
</evidence>
<reference evidence="1 2" key="1">
    <citation type="journal article" date="2018" name="Front. Plant Sci.">
        <title>Red Clover (Trifolium pratense) and Zigzag Clover (T. medium) - A Picture of Genomic Similarities and Differences.</title>
        <authorList>
            <person name="Dluhosova J."/>
            <person name="Istvanek J."/>
            <person name="Nedelnik J."/>
            <person name="Repkova J."/>
        </authorList>
    </citation>
    <scope>NUCLEOTIDE SEQUENCE [LARGE SCALE GENOMIC DNA]</scope>
    <source>
        <strain evidence="2">cv. 10/8</strain>
        <tissue evidence="1">Leaf</tissue>
    </source>
</reference>
<name>A0A392WA19_9FABA</name>
<feature type="non-terminal residue" evidence="1">
    <location>
        <position position="40"/>
    </location>
</feature>
<dbReference type="EMBL" id="LXQA011444942">
    <property type="protein sequence ID" value="MCI97484.1"/>
    <property type="molecule type" value="Genomic_DNA"/>
</dbReference>
<proteinExistence type="predicted"/>
<sequence length="40" mass="4436">MAVSLSVVVQGKEETLEEYVEHFTREVVEVKGGVEKSLTV</sequence>
<keyword evidence="2" id="KW-1185">Reference proteome</keyword>